<protein>
    <submittedName>
        <fullName evidence="5">Protein FAM227A isoform X1</fullName>
    </submittedName>
</protein>
<proteinExistence type="inferred from homology"/>
<gene>
    <name evidence="5" type="primary">FAM227A</name>
</gene>
<sequence>MRSPAQGWTIGAVWGGGPGRPRSATGQELGRRSPETFHKGAAKGCLPPALPEHGDLHSASPQTLWSLFPEPRGPSLWRPRRADAPLSAGGVSGGRAHRDSVTTWALPAPAPLPHHKAQGVPVRSFQGLPRSKSPSPSPRCSDKGQRKTRPTYRSSELKNVRLLFAKRKIADKNLLAELYEEPPFNSLKPNDLPNGMDICDLVDNVIQAEKNPVTNKAFCSDRELEKFLSSDPVRDIWLDSFWWLFHERYQPNKEVQNKLFDRISQNYAFLLFYGPRSHYEEAILKNLPSLLSKALYTSFSCCFPQSWFNTHEFKSNICNTMSLWLSGTYSSPQSYNSWNYSKLDPERFRREEFMQQSRQEKEKGCFFNTSMKYYQKDGNFEISLENLDGEKVCFSTHHIEDSLPVKNAPKETLVLRKATPQVKKITEARIYEHTYHKQSHAASKVPKMTLNLFNIYGKSPLIMYFLQNYTSLQQYGEDVLIVRREENKAAPELSLTYAELIKLIRQRMKSQKDKLEQLRTIHLHEWSYFDSYLKELQDHYNRELKIIDEKEREKKKANQMFIPSSNVSEEIFNKKCKGRCPKDEVFFKRVHQEVKTKIEKRSSLP</sequence>
<feature type="compositionally biased region" description="Basic and acidic residues" evidence="3">
    <location>
        <begin position="29"/>
        <end position="38"/>
    </location>
</feature>
<name>A0ABM3X806_ERIEU</name>
<evidence type="ECO:0000256" key="3">
    <source>
        <dbReference type="SAM" id="MobiDB-lite"/>
    </source>
</evidence>
<evidence type="ECO:0000256" key="2">
    <source>
        <dbReference type="SAM" id="Coils"/>
    </source>
</evidence>
<comment type="similarity">
    <text evidence="1">Belongs to the FAM227 family.</text>
</comment>
<feature type="region of interest" description="Disordered" evidence="3">
    <location>
        <begin position="1"/>
        <end position="58"/>
    </location>
</feature>
<evidence type="ECO:0000256" key="1">
    <source>
        <dbReference type="ARBA" id="ARBA00008666"/>
    </source>
</evidence>
<keyword evidence="2" id="KW-0175">Coiled coil</keyword>
<dbReference type="PANTHER" id="PTHR33560">
    <property type="entry name" value="PROTEIN FAM227B"/>
    <property type="match status" value="1"/>
</dbReference>
<dbReference type="Pfam" id="PF14922">
    <property type="entry name" value="FWWh"/>
    <property type="match status" value="1"/>
</dbReference>
<feature type="region of interest" description="Disordered" evidence="3">
    <location>
        <begin position="105"/>
        <end position="152"/>
    </location>
</feature>
<evidence type="ECO:0000313" key="4">
    <source>
        <dbReference type="Proteomes" id="UP001652624"/>
    </source>
</evidence>
<organism evidence="4 5">
    <name type="scientific">Erinaceus europaeus</name>
    <name type="common">Western European hedgehog</name>
    <dbReference type="NCBI Taxonomy" id="9365"/>
    <lineage>
        <taxon>Eukaryota</taxon>
        <taxon>Metazoa</taxon>
        <taxon>Chordata</taxon>
        <taxon>Craniata</taxon>
        <taxon>Vertebrata</taxon>
        <taxon>Euteleostomi</taxon>
        <taxon>Mammalia</taxon>
        <taxon>Eutheria</taxon>
        <taxon>Laurasiatheria</taxon>
        <taxon>Eulipotyphla</taxon>
        <taxon>Erinaceidae</taxon>
        <taxon>Erinaceinae</taxon>
        <taxon>Erinaceus</taxon>
    </lineage>
</organism>
<evidence type="ECO:0000313" key="5">
    <source>
        <dbReference type="RefSeq" id="XP_060044957.1"/>
    </source>
</evidence>
<reference evidence="5" key="1">
    <citation type="submission" date="2025-08" db="UniProtKB">
        <authorList>
            <consortium name="RefSeq"/>
        </authorList>
    </citation>
    <scope>IDENTIFICATION</scope>
</reference>
<accession>A0ABM3X806</accession>
<dbReference type="InterPro" id="IPR029417">
    <property type="entry name" value="FAM227"/>
</dbReference>
<dbReference type="Proteomes" id="UP001652624">
    <property type="component" value="Chromosome 4"/>
</dbReference>
<dbReference type="PANTHER" id="PTHR33560:SF1">
    <property type="entry name" value="PROTEIN FAM227A"/>
    <property type="match status" value="1"/>
</dbReference>
<keyword evidence="4" id="KW-1185">Reference proteome</keyword>
<dbReference type="GeneID" id="103110219"/>
<feature type="coiled-coil region" evidence="2">
    <location>
        <begin position="501"/>
        <end position="560"/>
    </location>
</feature>
<dbReference type="RefSeq" id="XP_060044957.1">
    <property type="nucleotide sequence ID" value="XM_060188974.1"/>
</dbReference>